<name>A0A841K372_9HYPH</name>
<dbReference type="RefSeq" id="WP_183331059.1">
    <property type="nucleotide sequence ID" value="NZ_BMHX01000001.1"/>
</dbReference>
<proteinExistence type="inferred from homology"/>
<dbReference type="GO" id="GO:0016616">
    <property type="term" value="F:oxidoreductase activity, acting on the CH-OH group of donors, NAD or NADP as acceptor"/>
    <property type="evidence" value="ECO:0007669"/>
    <property type="project" value="TreeGrafter"/>
</dbReference>
<dbReference type="PANTHER" id="PTHR42760">
    <property type="entry name" value="SHORT-CHAIN DEHYDROGENASES/REDUCTASES FAMILY MEMBER"/>
    <property type="match status" value="1"/>
</dbReference>
<sequence length="258" mass="26101">MTATTPGERPAITRAFADDLFAGRTVLVTGGTSGIGLGCATAFAAIGARVVATGATAAECERAAAAEGDRISFVPLDVRDGDGIGRVIAGLERLDVLVNAAGVIRRDVEFQPETFADVVDINLNGTMRVCAAAKARLAQAGGGAVVNIASMLSFFGGPRVPAYSASKGGIAQLTKSLAAAWAADGIRVNAVAPGWIATPLTAELQNDEARSSAILSRTPMGRWGTPEDVAGGALFLASPAARFITGAILAIDGGYLTV</sequence>
<comment type="caution">
    <text evidence="2">The sequence shown here is derived from an EMBL/GenBank/DDBJ whole genome shotgun (WGS) entry which is preliminary data.</text>
</comment>
<comment type="similarity">
    <text evidence="1">Belongs to the short-chain dehydrogenases/reductases (SDR) family.</text>
</comment>
<dbReference type="InterPro" id="IPR002347">
    <property type="entry name" value="SDR_fam"/>
</dbReference>
<dbReference type="FunFam" id="3.40.50.720:FF:000084">
    <property type="entry name" value="Short-chain dehydrogenase reductase"/>
    <property type="match status" value="1"/>
</dbReference>
<dbReference type="EMBL" id="JACHEH010000001">
    <property type="protein sequence ID" value="MBB6166420.1"/>
    <property type="molecule type" value="Genomic_DNA"/>
</dbReference>
<dbReference type="SUPFAM" id="SSF51735">
    <property type="entry name" value="NAD(P)-binding Rossmann-fold domains"/>
    <property type="match status" value="1"/>
</dbReference>
<reference evidence="2 3" key="1">
    <citation type="submission" date="2020-08" db="EMBL/GenBank/DDBJ databases">
        <title>Genomic Encyclopedia of Type Strains, Phase IV (KMG-IV): sequencing the most valuable type-strain genomes for metagenomic binning, comparative biology and taxonomic classification.</title>
        <authorList>
            <person name="Goeker M."/>
        </authorList>
    </citation>
    <scope>NUCLEOTIDE SEQUENCE [LARGE SCALE GENOMIC DNA]</scope>
    <source>
        <strain evidence="2 3">DSM 101465</strain>
    </source>
</reference>
<dbReference type="InterPro" id="IPR036291">
    <property type="entry name" value="NAD(P)-bd_dom_sf"/>
</dbReference>
<evidence type="ECO:0000313" key="3">
    <source>
        <dbReference type="Proteomes" id="UP000588017"/>
    </source>
</evidence>
<dbReference type="Pfam" id="PF13561">
    <property type="entry name" value="adh_short_C2"/>
    <property type="match status" value="1"/>
</dbReference>
<dbReference type="PROSITE" id="PS00061">
    <property type="entry name" value="ADH_SHORT"/>
    <property type="match status" value="1"/>
</dbReference>
<gene>
    <name evidence="2" type="ORF">HNQ73_000028</name>
</gene>
<dbReference type="PRINTS" id="PR00081">
    <property type="entry name" value="GDHRDH"/>
</dbReference>
<evidence type="ECO:0000256" key="1">
    <source>
        <dbReference type="ARBA" id="ARBA00006484"/>
    </source>
</evidence>
<dbReference type="InterPro" id="IPR020904">
    <property type="entry name" value="Sc_DH/Rdtase_CS"/>
</dbReference>
<accession>A0A841K372</accession>
<dbReference type="Gene3D" id="3.40.50.720">
    <property type="entry name" value="NAD(P)-binding Rossmann-like Domain"/>
    <property type="match status" value="1"/>
</dbReference>
<protein>
    <submittedName>
        <fullName evidence="2">NAD(P)-dependent dehydrogenase (Short-subunit alcohol dehydrogenase family)</fullName>
    </submittedName>
</protein>
<dbReference type="AlphaFoldDB" id="A0A841K372"/>
<dbReference type="Proteomes" id="UP000588017">
    <property type="component" value="Unassembled WGS sequence"/>
</dbReference>
<keyword evidence="3" id="KW-1185">Reference proteome</keyword>
<dbReference type="PRINTS" id="PR00080">
    <property type="entry name" value="SDRFAMILY"/>
</dbReference>
<organism evidence="2 3">
    <name type="scientific">Chelatococcus composti</name>
    <dbReference type="NCBI Taxonomy" id="1743235"/>
    <lineage>
        <taxon>Bacteria</taxon>
        <taxon>Pseudomonadati</taxon>
        <taxon>Pseudomonadota</taxon>
        <taxon>Alphaproteobacteria</taxon>
        <taxon>Hyphomicrobiales</taxon>
        <taxon>Chelatococcaceae</taxon>
        <taxon>Chelatococcus</taxon>
    </lineage>
</organism>
<evidence type="ECO:0000313" key="2">
    <source>
        <dbReference type="EMBL" id="MBB6166420.1"/>
    </source>
</evidence>